<organism evidence="2 3">
    <name type="scientific">Candidatus Amesbacteria bacterium GW2011_GWA1_47_16</name>
    <dbReference type="NCBI Taxonomy" id="1618353"/>
    <lineage>
        <taxon>Bacteria</taxon>
        <taxon>Candidatus Amesiibacteriota</taxon>
    </lineage>
</organism>
<comment type="caution">
    <text evidence="2">The sequence shown here is derived from an EMBL/GenBank/DDBJ whole genome shotgun (WGS) entry which is preliminary data.</text>
</comment>
<gene>
    <name evidence="2" type="ORF">UX87_C0039G0004</name>
</gene>
<evidence type="ECO:0000313" key="3">
    <source>
        <dbReference type="Proteomes" id="UP000034364"/>
    </source>
</evidence>
<dbReference type="EMBL" id="LCNV01000039">
    <property type="protein sequence ID" value="KKU62961.1"/>
    <property type="molecule type" value="Genomic_DNA"/>
</dbReference>
<feature type="domain" description="DUF5666" evidence="1">
    <location>
        <begin position="60"/>
        <end position="125"/>
    </location>
</feature>
<sequence>MRLNISKLLVIGIWLLVIAATVSPVASQTPTSAIRDSVKNKVAAELAQIRQAVAKKGFVGSISSKSDATITLTTMQNTTRTATVATDTVIKLAGNKDGTPSDLKTGDYVLVMGDVDSQNTMTAKRLLVIGKPPEEKRRVIPGSVTKVSTTSLTVQNAKESWTIRISSSAKYTKNTKLSEIKVGDKIIVIGTVGTTANSLTALLVHEPSPANP</sequence>
<evidence type="ECO:0000259" key="1">
    <source>
        <dbReference type="Pfam" id="PF18914"/>
    </source>
</evidence>
<evidence type="ECO:0000313" key="2">
    <source>
        <dbReference type="EMBL" id="KKU62961.1"/>
    </source>
</evidence>
<protein>
    <recommendedName>
        <fullName evidence="1">DUF5666 domain-containing protein</fullName>
    </recommendedName>
</protein>
<feature type="domain" description="DUF5666" evidence="1">
    <location>
        <begin position="142"/>
        <end position="202"/>
    </location>
</feature>
<accession>A0A0G1S0S8</accession>
<proteinExistence type="predicted"/>
<name>A0A0G1S0S8_9BACT</name>
<dbReference type="AlphaFoldDB" id="A0A0G1S0S8"/>
<dbReference type="Pfam" id="PF18914">
    <property type="entry name" value="DUF5666"/>
    <property type="match status" value="2"/>
</dbReference>
<dbReference type="Proteomes" id="UP000034364">
    <property type="component" value="Unassembled WGS sequence"/>
</dbReference>
<dbReference type="InterPro" id="IPR043724">
    <property type="entry name" value="DUF5666"/>
</dbReference>
<reference evidence="2 3" key="1">
    <citation type="journal article" date="2015" name="Nature">
        <title>rRNA introns, odd ribosomes, and small enigmatic genomes across a large radiation of phyla.</title>
        <authorList>
            <person name="Brown C.T."/>
            <person name="Hug L.A."/>
            <person name="Thomas B.C."/>
            <person name="Sharon I."/>
            <person name="Castelle C.J."/>
            <person name="Singh A."/>
            <person name="Wilkins M.J."/>
            <person name="Williams K.H."/>
            <person name="Banfield J.F."/>
        </authorList>
    </citation>
    <scope>NUCLEOTIDE SEQUENCE [LARGE SCALE GENOMIC DNA]</scope>
</reference>